<reference evidence="6" key="4">
    <citation type="submission" date="2023-10" db="EMBL/GenBank/DDBJ databases">
        <title>Whole Genome based description of the genera Actinobaculum and Actinotignum reveals a complex phylogenetic relationship within the species included in the genus Actinotignum.</title>
        <authorList>
            <person name="Jensen C.S."/>
            <person name="Dargis R."/>
            <person name="Kemp M."/>
            <person name="Christensen J.J."/>
        </authorList>
    </citation>
    <scope>NUCLEOTIDE SEQUENCE</scope>
    <source>
        <strain evidence="6">Actinobaculum_suis_CCUG19206T</strain>
    </source>
</reference>
<dbReference type="GO" id="GO:0003677">
    <property type="term" value="F:DNA binding"/>
    <property type="evidence" value="ECO:0007669"/>
    <property type="project" value="UniProtKB-KW"/>
</dbReference>
<keyword evidence="1" id="KW-0805">Transcription regulation</keyword>
<dbReference type="SUPFAM" id="SSF46785">
    <property type="entry name" value="Winged helix' DNA-binding domain"/>
    <property type="match status" value="1"/>
</dbReference>
<keyword evidence="9" id="KW-1185">Reference proteome</keyword>
<evidence type="ECO:0000313" key="9">
    <source>
        <dbReference type="Proteomes" id="UP000182744"/>
    </source>
</evidence>
<dbReference type="EMBL" id="UYIO01000001">
    <property type="protein sequence ID" value="VDG77289.1"/>
    <property type="molecule type" value="Genomic_DNA"/>
</dbReference>
<dbReference type="PROSITE" id="PS50949">
    <property type="entry name" value="HTH_GNTR"/>
    <property type="match status" value="1"/>
</dbReference>
<reference evidence="9" key="2">
    <citation type="submission" date="2016-10" db="EMBL/GenBank/DDBJ databases">
        <authorList>
            <person name="Varghese N."/>
        </authorList>
    </citation>
    <scope>NUCLEOTIDE SEQUENCE [LARGE SCALE GENOMIC DNA]</scope>
    <source>
        <strain evidence="9">DSM 20639</strain>
    </source>
</reference>
<dbReference type="Pfam" id="PF00392">
    <property type="entry name" value="GntR"/>
    <property type="match status" value="1"/>
</dbReference>
<evidence type="ECO:0000256" key="2">
    <source>
        <dbReference type="ARBA" id="ARBA00023125"/>
    </source>
</evidence>
<evidence type="ECO:0000256" key="1">
    <source>
        <dbReference type="ARBA" id="ARBA00023015"/>
    </source>
</evidence>
<organism evidence="7 9">
    <name type="scientific">Actinobaculum suis</name>
    <dbReference type="NCBI Taxonomy" id="1657"/>
    <lineage>
        <taxon>Bacteria</taxon>
        <taxon>Bacillati</taxon>
        <taxon>Actinomycetota</taxon>
        <taxon>Actinomycetes</taxon>
        <taxon>Actinomycetales</taxon>
        <taxon>Actinomycetaceae</taxon>
        <taxon>Actinobaculum</taxon>
    </lineage>
</organism>
<protein>
    <submittedName>
        <fullName evidence="7">DNA-binding transcriptional regulator, FadR family</fullName>
    </submittedName>
    <submittedName>
        <fullName evidence="6">GntR family transcriptional regulator</fullName>
    </submittedName>
</protein>
<dbReference type="EMBL" id="JAWNFU010000001">
    <property type="protein sequence ID" value="MDY5152782.1"/>
    <property type="molecule type" value="Genomic_DNA"/>
</dbReference>
<evidence type="ECO:0000256" key="4">
    <source>
        <dbReference type="SAM" id="MobiDB-lite"/>
    </source>
</evidence>
<dbReference type="InterPro" id="IPR008920">
    <property type="entry name" value="TF_FadR/GntR_C"/>
</dbReference>
<dbReference type="RefSeq" id="WP_083078557.1">
    <property type="nucleotide sequence ID" value="NZ_FNAU01000009.1"/>
</dbReference>
<keyword evidence="3" id="KW-0804">Transcription</keyword>
<feature type="domain" description="HTH gntR-type" evidence="5">
    <location>
        <begin position="50"/>
        <end position="118"/>
    </location>
</feature>
<dbReference type="Pfam" id="PF07729">
    <property type="entry name" value="FCD"/>
    <property type="match status" value="1"/>
</dbReference>
<dbReference type="EMBL" id="FNAU01000009">
    <property type="protein sequence ID" value="SDE44367.1"/>
    <property type="molecule type" value="Genomic_DNA"/>
</dbReference>
<dbReference type="SUPFAM" id="SSF48008">
    <property type="entry name" value="GntR ligand-binding domain-like"/>
    <property type="match status" value="1"/>
</dbReference>
<reference evidence="8 10" key="3">
    <citation type="submission" date="2018-11" db="EMBL/GenBank/DDBJ databases">
        <authorList>
            <consortium name="Pathogen Informatics"/>
        </authorList>
    </citation>
    <scope>NUCLEOTIDE SEQUENCE [LARGE SCALE GENOMIC DNA]</scope>
    <source>
        <strain evidence="8 10">NCTC10327</strain>
    </source>
</reference>
<evidence type="ECO:0000313" key="7">
    <source>
        <dbReference type="EMBL" id="SDE44367.1"/>
    </source>
</evidence>
<evidence type="ECO:0000259" key="5">
    <source>
        <dbReference type="PROSITE" id="PS50949"/>
    </source>
</evidence>
<sequence length="281" mass="31201">MAKKRVTTETESNAPREENSAENSKYEGTQDSELALLAVEAVTGPRKKASHRADIVMNSIKSYIVQHKLSSGDPLPTEAQLCEELGVSRSSVREALSKLEALDVVSSRQGRGTVVGQMSFTPLVETLLLRATIEEGPDAEAIQKIVDMRRYLDLGMSTDIVAALRGTKNQDLRQIVENMKEKALRGERFWEEDIRFHIGLTESLDNGVASQMVTALWVVHCISMQDIGTEGNPQMLETARAHERILDAAEAGDIFAYRGAINDHYRPLESIIEAHTLRHYA</sequence>
<dbReference type="Gene3D" id="1.20.120.530">
    <property type="entry name" value="GntR ligand-binding domain-like"/>
    <property type="match status" value="1"/>
</dbReference>
<dbReference type="Proteomes" id="UP001273799">
    <property type="component" value="Unassembled WGS sequence"/>
</dbReference>
<dbReference type="Proteomes" id="UP000182744">
    <property type="component" value="Unassembled WGS sequence"/>
</dbReference>
<name>A0A1G7CYH6_9ACTO</name>
<keyword evidence="2 7" id="KW-0238">DNA-binding</keyword>
<dbReference type="CDD" id="cd07377">
    <property type="entry name" value="WHTH_GntR"/>
    <property type="match status" value="1"/>
</dbReference>
<evidence type="ECO:0000313" key="8">
    <source>
        <dbReference type="EMBL" id="VDG77289.1"/>
    </source>
</evidence>
<dbReference type="InterPro" id="IPR000524">
    <property type="entry name" value="Tscrpt_reg_HTH_GntR"/>
</dbReference>
<evidence type="ECO:0000256" key="3">
    <source>
        <dbReference type="ARBA" id="ARBA00023163"/>
    </source>
</evidence>
<dbReference type="Proteomes" id="UP000269974">
    <property type="component" value="Unassembled WGS sequence"/>
</dbReference>
<dbReference type="SMART" id="SM00345">
    <property type="entry name" value="HTH_GNTR"/>
    <property type="match status" value="1"/>
</dbReference>
<evidence type="ECO:0000313" key="10">
    <source>
        <dbReference type="Proteomes" id="UP000269974"/>
    </source>
</evidence>
<dbReference type="InterPro" id="IPR036390">
    <property type="entry name" value="WH_DNA-bd_sf"/>
</dbReference>
<proteinExistence type="predicted"/>
<dbReference type="InterPro" id="IPR011711">
    <property type="entry name" value="GntR_C"/>
</dbReference>
<reference evidence="7" key="1">
    <citation type="submission" date="2016-10" db="EMBL/GenBank/DDBJ databases">
        <authorList>
            <person name="de Groot N.N."/>
        </authorList>
    </citation>
    <scope>NUCLEOTIDE SEQUENCE [LARGE SCALE GENOMIC DNA]</scope>
    <source>
        <strain evidence="7">DSM 20639</strain>
    </source>
</reference>
<evidence type="ECO:0000313" key="6">
    <source>
        <dbReference type="EMBL" id="MDY5152782.1"/>
    </source>
</evidence>
<dbReference type="InterPro" id="IPR036388">
    <property type="entry name" value="WH-like_DNA-bd_sf"/>
</dbReference>
<accession>A0A1G7CYH6</accession>
<dbReference type="PANTHER" id="PTHR43537">
    <property type="entry name" value="TRANSCRIPTIONAL REGULATOR, GNTR FAMILY"/>
    <property type="match status" value="1"/>
</dbReference>
<dbReference type="PANTHER" id="PTHR43537:SF5">
    <property type="entry name" value="UXU OPERON TRANSCRIPTIONAL REGULATOR"/>
    <property type="match status" value="1"/>
</dbReference>
<dbReference type="OrthoDB" id="7989071at2"/>
<dbReference type="AlphaFoldDB" id="A0A1G7CYH6"/>
<dbReference type="Gene3D" id="1.10.10.10">
    <property type="entry name" value="Winged helix-like DNA-binding domain superfamily/Winged helix DNA-binding domain"/>
    <property type="match status" value="1"/>
</dbReference>
<feature type="region of interest" description="Disordered" evidence="4">
    <location>
        <begin position="1"/>
        <end position="29"/>
    </location>
</feature>
<dbReference type="GO" id="GO:0003700">
    <property type="term" value="F:DNA-binding transcription factor activity"/>
    <property type="evidence" value="ECO:0007669"/>
    <property type="project" value="InterPro"/>
</dbReference>
<gene>
    <name evidence="8" type="primary">lutR_3</name>
    <name evidence="8" type="ORF">NCTC10327_01901</name>
    <name evidence="6" type="ORF">R6G71_01775</name>
    <name evidence="7" type="ORF">SAMN05421878_10931</name>
</gene>
<dbReference type="PRINTS" id="PR00035">
    <property type="entry name" value="HTHGNTR"/>
</dbReference>